<organism evidence="1">
    <name type="scientific">Daphnia magna</name>
    <dbReference type="NCBI Taxonomy" id="35525"/>
    <lineage>
        <taxon>Eukaryota</taxon>
        <taxon>Metazoa</taxon>
        <taxon>Ecdysozoa</taxon>
        <taxon>Arthropoda</taxon>
        <taxon>Crustacea</taxon>
        <taxon>Branchiopoda</taxon>
        <taxon>Diplostraca</taxon>
        <taxon>Cladocera</taxon>
        <taxon>Anomopoda</taxon>
        <taxon>Daphniidae</taxon>
        <taxon>Daphnia</taxon>
    </lineage>
</organism>
<accession>A0A0P6GDG1</accession>
<evidence type="ECO:0000313" key="1">
    <source>
        <dbReference type="EMBL" id="JAN59969.1"/>
    </source>
</evidence>
<proteinExistence type="predicted"/>
<reference evidence="1" key="1">
    <citation type="submission" date="2015-10" db="EMBL/GenBank/DDBJ databases">
        <title>EvidentialGene: Evidence-directed Construction of Complete mRNA Transcriptomes without Genomes.</title>
        <authorList>
            <person name="Gilbert D.G."/>
        </authorList>
    </citation>
    <scope>NUCLEOTIDE SEQUENCE</scope>
</reference>
<dbReference type="EMBL" id="GDIQ01034768">
    <property type="protein sequence ID" value="JAN59969.1"/>
    <property type="molecule type" value="Transcribed_RNA"/>
</dbReference>
<dbReference type="AlphaFoldDB" id="A0A0P6GDG1"/>
<sequence length="65" mass="7740">MLQTCVERVLVVRNREKRNSRHRELVCFIRSFLPRFQQPKGKLPWVPELFEGKKGKVVTLPTDTF</sequence>
<protein>
    <submittedName>
        <fullName evidence="1">Uncharacterized protein</fullName>
    </submittedName>
</protein>
<name>A0A0P6GDG1_9CRUS</name>